<gene>
    <name evidence="1" type="ORF">HAP41_0000046735</name>
</gene>
<evidence type="ECO:0000313" key="2">
    <source>
        <dbReference type="Proteomes" id="UP000551709"/>
    </source>
</evidence>
<evidence type="ECO:0000313" key="1">
    <source>
        <dbReference type="EMBL" id="UPT87531.1"/>
    </source>
</evidence>
<accession>A0A8T5V866</accession>
<reference evidence="1" key="2">
    <citation type="submission" date="2022-04" db="EMBL/GenBank/DDBJ databases">
        <authorList>
            <person name="Bromfield E.S.P."/>
            <person name="Cloutier S."/>
        </authorList>
    </citation>
    <scope>NUCLEOTIDE SEQUENCE</scope>
    <source>
        <strain evidence="1">1S5</strain>
    </source>
</reference>
<dbReference type="RefSeq" id="WP_166067293.1">
    <property type="nucleotide sequence ID" value="NZ_CP096255.1"/>
</dbReference>
<reference evidence="1" key="1">
    <citation type="journal article" date="2017" name="Syst. Appl. Microbiol.">
        <title>Soybeans inoculated with root zone soils of Canadian native legumes harbour diverse and novel Bradyrhizobium spp. that possess agricultural potential.</title>
        <authorList>
            <person name="Bromfield E.S.P."/>
            <person name="Cloutier S."/>
            <person name="Tambong J.T."/>
            <person name="Tran Thi T.V."/>
        </authorList>
    </citation>
    <scope>NUCLEOTIDE SEQUENCE</scope>
    <source>
        <strain evidence="1">1S5</strain>
    </source>
</reference>
<organism evidence="1 2">
    <name type="scientific">Bradyrhizobium barranii subsp. apii</name>
    <dbReference type="NCBI Taxonomy" id="2819348"/>
    <lineage>
        <taxon>Bacteria</taxon>
        <taxon>Pseudomonadati</taxon>
        <taxon>Pseudomonadota</taxon>
        <taxon>Alphaproteobacteria</taxon>
        <taxon>Hyphomicrobiales</taxon>
        <taxon>Nitrobacteraceae</taxon>
        <taxon>Bradyrhizobium</taxon>
        <taxon>Bradyrhizobium barranii</taxon>
    </lineage>
</organism>
<dbReference type="AlphaFoldDB" id="A0A8T5V866"/>
<name>A0A8T5V866_9BRAD</name>
<protein>
    <submittedName>
        <fullName evidence="1">Uncharacterized protein</fullName>
    </submittedName>
</protein>
<proteinExistence type="predicted"/>
<dbReference type="Proteomes" id="UP000551709">
    <property type="component" value="Chromosome"/>
</dbReference>
<sequence>MTTTTKSRPRKKSARGKGAPRATQATSARLKELWATPEFREKMKHRDQARIAAAKADPTKFYRYGVPDGMRRAEAEHLWARANELADRFIEGLKAKGELPDLPRQVANNNDGGIFVPPTDEGKAEGALREAFVLAVGPSTPRVKAQAINIVLTYTKAKPTCKEALLCDRPEDFLNTIIGSGD</sequence>
<dbReference type="EMBL" id="CP096255">
    <property type="protein sequence ID" value="UPT87531.1"/>
    <property type="molecule type" value="Genomic_DNA"/>
</dbReference>